<dbReference type="EMBL" id="UOEK01000026">
    <property type="protein sequence ID" value="VAV92426.1"/>
    <property type="molecule type" value="Genomic_DNA"/>
</dbReference>
<feature type="region of interest" description="Disordered" evidence="1">
    <location>
        <begin position="53"/>
        <end position="87"/>
    </location>
</feature>
<name>A0A3B0RVA5_9ZZZZ</name>
<evidence type="ECO:0000256" key="1">
    <source>
        <dbReference type="SAM" id="MobiDB-lite"/>
    </source>
</evidence>
<accession>A0A3B0RVA5</accession>
<proteinExistence type="predicted"/>
<feature type="compositionally biased region" description="Gly residues" evidence="1">
    <location>
        <begin position="76"/>
        <end position="87"/>
    </location>
</feature>
<gene>
    <name evidence="2" type="ORF">MNBD_ACTINO02-3028</name>
</gene>
<evidence type="ECO:0000313" key="2">
    <source>
        <dbReference type="EMBL" id="VAV92426.1"/>
    </source>
</evidence>
<organism evidence="2">
    <name type="scientific">hydrothermal vent metagenome</name>
    <dbReference type="NCBI Taxonomy" id="652676"/>
    <lineage>
        <taxon>unclassified sequences</taxon>
        <taxon>metagenomes</taxon>
        <taxon>ecological metagenomes</taxon>
    </lineage>
</organism>
<reference evidence="2" key="1">
    <citation type="submission" date="2018-06" db="EMBL/GenBank/DDBJ databases">
        <authorList>
            <person name="Zhirakovskaya E."/>
        </authorList>
    </citation>
    <scope>NUCLEOTIDE SEQUENCE</scope>
</reference>
<dbReference type="AlphaFoldDB" id="A0A3B0RVA5"/>
<protein>
    <submittedName>
        <fullName evidence="2">Uncharacterized protein</fullName>
    </submittedName>
</protein>
<sequence length="87" mass="9059">MRALGEILDQMGELPDDAFSEKWALKGRQGDLRAELALLQAGRLAEQKVEWDKQAAEKPSNGSDAFVSPISSNEGLAGGGAGAGGAF</sequence>